<name>A0A7J7JVN2_BUGNE</name>
<dbReference type="PANTHER" id="PTHR37079">
    <property type="entry name" value="SERINE/THREONINE-PROTEIN KINASE ATM"/>
    <property type="match status" value="1"/>
</dbReference>
<dbReference type="OrthoDB" id="381190at2759"/>
<dbReference type="Proteomes" id="UP000593567">
    <property type="component" value="Unassembled WGS sequence"/>
</dbReference>
<accession>A0A7J7JVN2</accession>
<organism evidence="1 2">
    <name type="scientific">Bugula neritina</name>
    <name type="common">Brown bryozoan</name>
    <name type="synonym">Sertularia neritina</name>
    <dbReference type="NCBI Taxonomy" id="10212"/>
    <lineage>
        <taxon>Eukaryota</taxon>
        <taxon>Metazoa</taxon>
        <taxon>Spiralia</taxon>
        <taxon>Lophotrochozoa</taxon>
        <taxon>Bryozoa</taxon>
        <taxon>Gymnolaemata</taxon>
        <taxon>Cheilostomatida</taxon>
        <taxon>Flustrina</taxon>
        <taxon>Buguloidea</taxon>
        <taxon>Bugulidae</taxon>
        <taxon>Bugula</taxon>
    </lineage>
</organism>
<dbReference type="GO" id="GO:0006974">
    <property type="term" value="P:DNA damage response"/>
    <property type="evidence" value="ECO:0007669"/>
    <property type="project" value="InterPro"/>
</dbReference>
<dbReference type="AlphaFoldDB" id="A0A7J7JVN2"/>
<gene>
    <name evidence="1" type="ORF">EB796_011774</name>
</gene>
<sequence length="1131" mass="127660">MPSKISELIAACEKLASGKVLERKKAAERLKCLLDVPEVLKHLDKGTHSLQNDGFGFSWISVFEAAADALEKELKSQRPSNSSITAGVKKPEMYGTIKCVLVQSHGRTTSEGKAVLNPEVVFDHMWIILSDYSHILASEYAYLLVNYFLTDSLWRHWEKPNLALLSKMLSKFIKGIAQSSQGFTTGPIPHVIKKLSAFLTTRIDLKPMKFLSLFKEFFLQAKDSNSQTLENMLDAVNIICERSAANCHMRLSSFGAALAMNMLQLWQNNAKQRLKMEIIRFFSLQVVLHGDDSDISWQTALWKLYEVMCQEIGNTKPSHRLTGDILNPVLTEEFFNLTGQVCLKLLSDGDKLTEVSQMASQSSSGRPLKRRRVQSGWECIKSEMVNAKDFRTQIAWIRVIKAIVELSDDSSLSDEQLADVLQVMYQVLAENKRSVVFVEVNKCLCVLSTQHRLLAEEHDVTWRKILAVSISLVERRQVEFYKLITSMLKLGKRLEQTQYVRLIKSSTAAPHSAEGLLWLQCYLSMFELGLCPILSATERELDLEHSSLVKHTQGQHLWQHTWVANQLLPGLEDDNGLYRVVAASQTVSANLFGQVMASLVCRDPIQPPTPVIQHEETVIRQIKELYDSMTFTPVSRSLPAVASNQVTLLQPGADQVAAVLARKLTALSDLLDQNENTSSYIEDGFWMMEVCLTFLNICSVQQIIRCVMPALQGLWRRSVQYISQQLRQKSTNSMLPNLHSILSQHYTILSTHCSDDARKLVLALISHIHVLMQETTTLSQGSSWSCSASNSSSIDDEFSTPSASTGFLQQLDSNFPSTSSTLSKGSSHHQMLTSMKLLVFIASELQDCRADVLDLVTKLCSDRSTNYANIAIVTMETIIGHWQDANLETFLNILFHTRALIEMYYTDPEMGKSCLQLINKLIPQISLSTSLSAQEREDLGSKLFMIVNGLVIQLYEKTDEEDGSYTLFPLFGVEYRLTVIECLTQLIQADRTENWRRKAERHAAISLDPLGYAIKTLRDRDYRVRRKAVQAIRVILQHPDGKPSENLRQEQEKVFDKIYKNIHSILNINSNASDLERSDEEQTCTATLLSLFQTIIIHSTVCRRKAVCALFLCLDESNQHISSSLIRKVGL</sequence>
<reference evidence="1" key="1">
    <citation type="submission" date="2020-06" db="EMBL/GenBank/DDBJ databases">
        <title>Draft genome of Bugula neritina, a colonial animal packing powerful symbionts and potential medicines.</title>
        <authorList>
            <person name="Rayko M."/>
        </authorList>
    </citation>
    <scope>NUCLEOTIDE SEQUENCE [LARGE SCALE GENOMIC DNA]</scope>
    <source>
        <strain evidence="1">Kwan_BN1</strain>
    </source>
</reference>
<dbReference type="InterPro" id="IPR038980">
    <property type="entry name" value="ATM_plant"/>
</dbReference>
<keyword evidence="2" id="KW-1185">Reference proteome</keyword>
<dbReference type="InterPro" id="IPR016024">
    <property type="entry name" value="ARM-type_fold"/>
</dbReference>
<comment type="caution">
    <text evidence="1">The sequence shown here is derived from an EMBL/GenBank/DDBJ whole genome shotgun (WGS) entry which is preliminary data.</text>
</comment>
<evidence type="ECO:0000313" key="2">
    <source>
        <dbReference type="Proteomes" id="UP000593567"/>
    </source>
</evidence>
<proteinExistence type="predicted"/>
<dbReference type="SUPFAM" id="SSF48371">
    <property type="entry name" value="ARM repeat"/>
    <property type="match status" value="1"/>
</dbReference>
<protein>
    <submittedName>
        <fullName evidence="1">ATM</fullName>
    </submittedName>
</protein>
<dbReference type="GO" id="GO:0004674">
    <property type="term" value="F:protein serine/threonine kinase activity"/>
    <property type="evidence" value="ECO:0007669"/>
    <property type="project" value="InterPro"/>
</dbReference>
<dbReference type="PANTHER" id="PTHR37079:SF4">
    <property type="entry name" value="SERINE_THREONINE-PROTEIN KINASE ATM"/>
    <property type="match status" value="1"/>
</dbReference>
<dbReference type="EMBL" id="VXIV02001776">
    <property type="protein sequence ID" value="KAF6029915.1"/>
    <property type="molecule type" value="Genomic_DNA"/>
</dbReference>
<evidence type="ECO:0000313" key="1">
    <source>
        <dbReference type="EMBL" id="KAF6029915.1"/>
    </source>
</evidence>